<evidence type="ECO:0000313" key="2">
    <source>
        <dbReference type="Proteomes" id="UP000325081"/>
    </source>
</evidence>
<proteinExistence type="predicted"/>
<dbReference type="GO" id="GO:0004519">
    <property type="term" value="F:endonuclease activity"/>
    <property type="evidence" value="ECO:0007669"/>
    <property type="project" value="UniProtKB-KW"/>
</dbReference>
<sequence length="138" mass="15311">MDSKRYDSSKSNPEIDFDKFVQSHKLTVDEFLQLLKKTKASLGDAHSIELQISDLAESFKVYVSDSDVEDDVHQGSRPNRFAAGTSFSKGKSATMVEEKIVVGEAISQPNDEVVNEMLKIFVPSLFTEKLPANVADLL</sequence>
<keyword evidence="1" id="KW-0378">Hydrolase</keyword>
<accession>A0A5A7Q941</accession>
<keyword evidence="1" id="KW-0255">Endonuclease</keyword>
<reference evidence="2" key="1">
    <citation type="journal article" date="2019" name="Curr. Biol.">
        <title>Genome Sequence of Striga asiatica Provides Insight into the Evolution of Plant Parasitism.</title>
        <authorList>
            <person name="Yoshida S."/>
            <person name="Kim S."/>
            <person name="Wafula E.K."/>
            <person name="Tanskanen J."/>
            <person name="Kim Y.M."/>
            <person name="Honaas L."/>
            <person name="Yang Z."/>
            <person name="Spallek T."/>
            <person name="Conn C.E."/>
            <person name="Ichihashi Y."/>
            <person name="Cheong K."/>
            <person name="Cui S."/>
            <person name="Der J.P."/>
            <person name="Gundlach H."/>
            <person name="Jiao Y."/>
            <person name="Hori C."/>
            <person name="Ishida J.K."/>
            <person name="Kasahara H."/>
            <person name="Kiba T."/>
            <person name="Kim M.S."/>
            <person name="Koo N."/>
            <person name="Laohavisit A."/>
            <person name="Lee Y.H."/>
            <person name="Lumba S."/>
            <person name="McCourt P."/>
            <person name="Mortimer J.C."/>
            <person name="Mutuku J.M."/>
            <person name="Nomura T."/>
            <person name="Sasaki-Sekimoto Y."/>
            <person name="Seto Y."/>
            <person name="Wang Y."/>
            <person name="Wakatake T."/>
            <person name="Sakakibara H."/>
            <person name="Demura T."/>
            <person name="Yamaguchi S."/>
            <person name="Yoneyama K."/>
            <person name="Manabe R.I."/>
            <person name="Nelson D.C."/>
            <person name="Schulman A.H."/>
            <person name="Timko M.P."/>
            <person name="dePamphilis C.W."/>
            <person name="Choi D."/>
            <person name="Shirasu K."/>
        </authorList>
    </citation>
    <scope>NUCLEOTIDE SEQUENCE [LARGE SCALE GENOMIC DNA]</scope>
    <source>
        <strain evidence="2">cv. UVA1</strain>
    </source>
</reference>
<gene>
    <name evidence="1" type="ORF">STAS_18281</name>
</gene>
<protein>
    <submittedName>
        <fullName evidence="1">Endonuclease I</fullName>
    </submittedName>
</protein>
<dbReference type="Proteomes" id="UP000325081">
    <property type="component" value="Unassembled WGS sequence"/>
</dbReference>
<comment type="caution">
    <text evidence="1">The sequence shown here is derived from an EMBL/GenBank/DDBJ whole genome shotgun (WGS) entry which is preliminary data.</text>
</comment>
<keyword evidence="2" id="KW-1185">Reference proteome</keyword>
<keyword evidence="1" id="KW-0540">Nuclease</keyword>
<dbReference type="EMBL" id="BKCP01006150">
    <property type="protein sequence ID" value="GER41564.1"/>
    <property type="molecule type" value="Genomic_DNA"/>
</dbReference>
<dbReference type="AlphaFoldDB" id="A0A5A7Q941"/>
<evidence type="ECO:0000313" key="1">
    <source>
        <dbReference type="EMBL" id="GER41564.1"/>
    </source>
</evidence>
<organism evidence="1 2">
    <name type="scientific">Striga asiatica</name>
    <name type="common">Asiatic witchweed</name>
    <name type="synonym">Buchnera asiatica</name>
    <dbReference type="NCBI Taxonomy" id="4170"/>
    <lineage>
        <taxon>Eukaryota</taxon>
        <taxon>Viridiplantae</taxon>
        <taxon>Streptophyta</taxon>
        <taxon>Embryophyta</taxon>
        <taxon>Tracheophyta</taxon>
        <taxon>Spermatophyta</taxon>
        <taxon>Magnoliopsida</taxon>
        <taxon>eudicotyledons</taxon>
        <taxon>Gunneridae</taxon>
        <taxon>Pentapetalae</taxon>
        <taxon>asterids</taxon>
        <taxon>lamiids</taxon>
        <taxon>Lamiales</taxon>
        <taxon>Orobanchaceae</taxon>
        <taxon>Buchnereae</taxon>
        <taxon>Striga</taxon>
    </lineage>
</organism>
<name>A0A5A7Q941_STRAF</name>